<organism evidence="3 4">
    <name type="scientific">Streptacidiphilus pinicola</name>
    <dbReference type="NCBI Taxonomy" id="2219663"/>
    <lineage>
        <taxon>Bacteria</taxon>
        <taxon>Bacillati</taxon>
        <taxon>Actinomycetota</taxon>
        <taxon>Actinomycetes</taxon>
        <taxon>Kitasatosporales</taxon>
        <taxon>Streptomycetaceae</taxon>
        <taxon>Streptacidiphilus</taxon>
    </lineage>
</organism>
<evidence type="ECO:0000256" key="1">
    <source>
        <dbReference type="SAM" id="MobiDB-lite"/>
    </source>
</evidence>
<dbReference type="SUPFAM" id="SSF56112">
    <property type="entry name" value="Protein kinase-like (PK-like)"/>
    <property type="match status" value="1"/>
</dbReference>
<accession>A0A2X0IHI8</accession>
<feature type="region of interest" description="Disordered" evidence="1">
    <location>
        <begin position="1"/>
        <end position="21"/>
    </location>
</feature>
<dbReference type="PROSITE" id="PS50011">
    <property type="entry name" value="PROTEIN_KINASE_DOM"/>
    <property type="match status" value="1"/>
</dbReference>
<dbReference type="Proteomes" id="UP000248889">
    <property type="component" value="Unassembled WGS sequence"/>
</dbReference>
<dbReference type="RefSeq" id="WP_111504189.1">
    <property type="nucleotide sequence ID" value="NZ_QKYN01000096.1"/>
</dbReference>
<dbReference type="EMBL" id="QKYN01000096">
    <property type="protein sequence ID" value="RAG83063.1"/>
    <property type="molecule type" value="Genomic_DNA"/>
</dbReference>
<feature type="domain" description="Protein kinase" evidence="2">
    <location>
        <begin position="101"/>
        <end position="365"/>
    </location>
</feature>
<evidence type="ECO:0000259" key="2">
    <source>
        <dbReference type="PROSITE" id="PS50011"/>
    </source>
</evidence>
<dbReference type="Gene3D" id="1.10.510.10">
    <property type="entry name" value="Transferase(Phosphotransferase) domain 1"/>
    <property type="match status" value="1"/>
</dbReference>
<protein>
    <submittedName>
        <fullName evidence="3">Molecular chaperone DnaJ</fullName>
    </submittedName>
</protein>
<dbReference type="GO" id="GO:0004672">
    <property type="term" value="F:protein kinase activity"/>
    <property type="evidence" value="ECO:0007669"/>
    <property type="project" value="InterPro"/>
</dbReference>
<dbReference type="GO" id="GO:0005524">
    <property type="term" value="F:ATP binding"/>
    <property type="evidence" value="ECO:0007669"/>
    <property type="project" value="InterPro"/>
</dbReference>
<evidence type="ECO:0000313" key="4">
    <source>
        <dbReference type="Proteomes" id="UP000248889"/>
    </source>
</evidence>
<dbReference type="AlphaFoldDB" id="A0A2X0IHI8"/>
<dbReference type="InterPro" id="IPR011009">
    <property type="entry name" value="Kinase-like_dom_sf"/>
</dbReference>
<reference evidence="3 4" key="1">
    <citation type="submission" date="2018-06" db="EMBL/GenBank/DDBJ databases">
        <title>Streptacidiphilus pinicola sp. nov., isolated from pine grove soil.</title>
        <authorList>
            <person name="Roh S.G."/>
            <person name="Park S."/>
            <person name="Kim M.-K."/>
            <person name="Yun B.-R."/>
            <person name="Park J."/>
            <person name="Kim M.J."/>
            <person name="Kim Y.S."/>
            <person name="Kim S.B."/>
        </authorList>
    </citation>
    <scope>NUCLEOTIDE SEQUENCE [LARGE SCALE GENOMIC DNA]</scope>
    <source>
        <strain evidence="3 4">MMS16-CNU450</strain>
    </source>
</reference>
<keyword evidence="4" id="KW-1185">Reference proteome</keyword>
<sequence>MSEPPWRRPTSRPSDPPRPRTFDEALAALAAATSAEDVFGAAAAPDVTARRYRRLARLLHPDTAPPGRRAEATAACASLNRLRAAQPLVSDDLLTTRHRTYQVGDRIASGDVALLRAARTRAREGRGPELDAVLKTPYSPADNDLMEREAHALAWLARHGEPRFRNYVPTLLESFTHADPAEPGAAPRRVNALLRLDGFLSLAELRDAFPDGLDPRDAAWIWRRLLVALGHAHRTRVRHGAVLPEHVLIHPVEHGLVLVDWCYATTGVPAPAPALVERHRGRYPPEVAARRPVTEATDIHLASSCIAELMGDQAPSQMRGFLAGCMLPAEPRRPHDAWRLLAELDQLLERLYGPRTFRPLRLPAA</sequence>
<dbReference type="OrthoDB" id="4368010at2"/>
<proteinExistence type="predicted"/>
<evidence type="ECO:0000313" key="3">
    <source>
        <dbReference type="EMBL" id="RAG83063.1"/>
    </source>
</evidence>
<name>A0A2X0IHI8_9ACTN</name>
<dbReference type="InterPro" id="IPR000719">
    <property type="entry name" value="Prot_kinase_dom"/>
</dbReference>
<comment type="caution">
    <text evidence="3">The sequence shown here is derived from an EMBL/GenBank/DDBJ whole genome shotgun (WGS) entry which is preliminary data.</text>
</comment>
<gene>
    <name evidence="3" type="ORF">DN069_24110</name>
</gene>